<evidence type="ECO:0000313" key="2">
    <source>
        <dbReference type="Proteomes" id="UP000479000"/>
    </source>
</evidence>
<reference evidence="1 2" key="1">
    <citation type="submission" date="2020-02" db="EMBL/GenBank/DDBJ databases">
        <authorList>
            <person name="Ferguson B K."/>
        </authorList>
    </citation>
    <scope>NUCLEOTIDE SEQUENCE [LARGE SCALE GENOMIC DNA]</scope>
</reference>
<dbReference type="SUPFAM" id="SSF53067">
    <property type="entry name" value="Actin-like ATPase domain"/>
    <property type="match status" value="1"/>
</dbReference>
<organism evidence="1 2">
    <name type="scientific">Nesidiocoris tenuis</name>
    <dbReference type="NCBI Taxonomy" id="355587"/>
    <lineage>
        <taxon>Eukaryota</taxon>
        <taxon>Metazoa</taxon>
        <taxon>Ecdysozoa</taxon>
        <taxon>Arthropoda</taxon>
        <taxon>Hexapoda</taxon>
        <taxon>Insecta</taxon>
        <taxon>Pterygota</taxon>
        <taxon>Neoptera</taxon>
        <taxon>Paraneoptera</taxon>
        <taxon>Hemiptera</taxon>
        <taxon>Heteroptera</taxon>
        <taxon>Panheteroptera</taxon>
        <taxon>Cimicomorpha</taxon>
        <taxon>Miridae</taxon>
        <taxon>Dicyphina</taxon>
        <taxon>Nesidiocoris</taxon>
    </lineage>
</organism>
<feature type="non-terminal residue" evidence="1">
    <location>
        <position position="1"/>
    </location>
</feature>
<proteinExistence type="predicted"/>
<gene>
    <name evidence="1" type="ORF">NTEN_LOCUS12359</name>
</gene>
<evidence type="ECO:0000313" key="1">
    <source>
        <dbReference type="EMBL" id="CAB0006928.1"/>
    </source>
</evidence>
<dbReference type="InterPro" id="IPR043129">
    <property type="entry name" value="ATPase_NBD"/>
</dbReference>
<dbReference type="Proteomes" id="UP000479000">
    <property type="component" value="Unassembled WGS sequence"/>
</dbReference>
<dbReference type="AlphaFoldDB" id="A0A6H5GTJ0"/>
<protein>
    <submittedName>
        <fullName evidence="1">Uncharacterized protein</fullName>
    </submittedName>
</protein>
<name>A0A6H5GTJ0_9HEMI</name>
<accession>A0A6H5GTJ0</accession>
<keyword evidence="2" id="KW-1185">Reference proteome</keyword>
<dbReference type="OrthoDB" id="7340501at2759"/>
<sequence length="320" mass="36630">NDIPNIEAVRGNLKTQFDKNVVTHMEVQEYIFNYTFSHLGIDTNRINHPIVITEAPLNPNFSRSCHFRFAVIVDILSRILLQELLHEHCSIAVDYRAELTKWADPDYYDTHVKLIQLPFTAPPVPLLTPEQQKGRRRETARKLVEVNARKREEKRSLEEFGLKSADELLKTIATLQAKIERIRQKIANSMAGNPDENVETVQVENFSEDSPRTVSWRLAGLQGFRAESRIVQILRHSSRIRRIRRRLSEGTLPAGFLLTMAQRPSFKIAMGFPRNVKIFFLHVRSNVFNPLPAMVGISSDQQSILSSVDAPAEDIEVDIL</sequence>
<dbReference type="Gene3D" id="3.30.420.40">
    <property type="match status" value="1"/>
</dbReference>
<dbReference type="EMBL" id="CADCXU010018539">
    <property type="protein sequence ID" value="CAB0006928.1"/>
    <property type="molecule type" value="Genomic_DNA"/>
</dbReference>